<dbReference type="InterPro" id="IPR000873">
    <property type="entry name" value="AMP-dep_synth/lig_dom"/>
</dbReference>
<dbReference type="GO" id="GO:0016874">
    <property type="term" value="F:ligase activity"/>
    <property type="evidence" value="ECO:0007669"/>
    <property type="project" value="UniProtKB-KW"/>
</dbReference>
<dbReference type="Gene3D" id="3.30.300.30">
    <property type="match status" value="1"/>
</dbReference>
<dbReference type="PANTHER" id="PTHR43201">
    <property type="entry name" value="ACYL-COA SYNTHETASE"/>
    <property type="match status" value="1"/>
</dbReference>
<feature type="compositionally biased region" description="Low complexity" evidence="3">
    <location>
        <begin position="552"/>
        <end position="562"/>
    </location>
</feature>
<sequence length="562" mass="59979">MAGLTGPGGEFELVEEEVLGSRMRVFAHRARNLGEVLARSVRFGERDYIVTADERLSFAGHAARAASLARALREEYGVRPGDRVAVAAANSPAWIVAFWATVSLGAVCVGYNAWWSRREVAYALGHTAPEVVVADAARAAVVSAALSGSGAGDAPALLTVEEDVPRLAALFAGEDPPECGAAEDDPAVVLYTSGTSGRPKGAVHSHRNLTSVIEYHRMNDAVARAFGDPRRPEDKRYLLALPLFHIAGLHNLAVPRLATGSAVVMHRGAFDVDGVLRLIEKERVTNWGAVPTMAHRLIEHGDLSAYDLSSLTAFALASAPSSPAFKERLRAALPAAEHSLADSYGLTESSTAITVASPLDLAEDPGTLGRPIATVQLEIRGPDGGALPEGEEGEVCVRSPFNMLGYWNDPEATRNALREDRWLHTGDIGTVERGRLRLTARRSDLIIRGGENVYPAEIESVLAEHPGVRECAVIGVPHADLGQEVMAVVVTRGGRPVAERELREYAEGELAYYKVPSRWRITTEPLPRNATGKVVRREVERTAGVAGGTGSSGDTAAASVTR</sequence>
<evidence type="ECO:0000313" key="7">
    <source>
        <dbReference type="Proteomes" id="UP001500320"/>
    </source>
</evidence>
<feature type="region of interest" description="Disordered" evidence="3">
    <location>
        <begin position="541"/>
        <end position="562"/>
    </location>
</feature>
<organism evidence="6 7">
    <name type="scientific">Planomonospora alba</name>
    <dbReference type="NCBI Taxonomy" id="161354"/>
    <lineage>
        <taxon>Bacteria</taxon>
        <taxon>Bacillati</taxon>
        <taxon>Actinomycetota</taxon>
        <taxon>Actinomycetes</taxon>
        <taxon>Streptosporangiales</taxon>
        <taxon>Streptosporangiaceae</taxon>
        <taxon>Planomonospora</taxon>
    </lineage>
</organism>
<feature type="domain" description="AMP-dependent synthetase/ligase" evidence="4">
    <location>
        <begin position="42"/>
        <end position="407"/>
    </location>
</feature>
<dbReference type="InterPro" id="IPR042099">
    <property type="entry name" value="ANL_N_sf"/>
</dbReference>
<dbReference type="PROSITE" id="PS00455">
    <property type="entry name" value="AMP_BINDING"/>
    <property type="match status" value="1"/>
</dbReference>
<keyword evidence="7" id="KW-1185">Reference proteome</keyword>
<evidence type="ECO:0000259" key="5">
    <source>
        <dbReference type="Pfam" id="PF13193"/>
    </source>
</evidence>
<comment type="similarity">
    <text evidence="1">Belongs to the ATP-dependent AMP-binding enzyme family.</text>
</comment>
<dbReference type="Gene3D" id="3.40.50.12780">
    <property type="entry name" value="N-terminal domain of ligase-like"/>
    <property type="match status" value="1"/>
</dbReference>
<accession>A0ABP6NJV3</accession>
<evidence type="ECO:0000313" key="6">
    <source>
        <dbReference type="EMBL" id="GAA3150292.1"/>
    </source>
</evidence>
<protein>
    <submittedName>
        <fullName evidence="6">Long-chain fatty acid--CoA ligase</fullName>
    </submittedName>
</protein>
<feature type="domain" description="AMP-binding enzyme C-terminal" evidence="5">
    <location>
        <begin position="457"/>
        <end position="533"/>
    </location>
</feature>
<dbReference type="Proteomes" id="UP001500320">
    <property type="component" value="Unassembled WGS sequence"/>
</dbReference>
<dbReference type="Pfam" id="PF13193">
    <property type="entry name" value="AMP-binding_C"/>
    <property type="match status" value="1"/>
</dbReference>
<dbReference type="InterPro" id="IPR045851">
    <property type="entry name" value="AMP-bd_C_sf"/>
</dbReference>
<name>A0ABP6NJV3_9ACTN</name>
<evidence type="ECO:0000256" key="1">
    <source>
        <dbReference type="ARBA" id="ARBA00006432"/>
    </source>
</evidence>
<evidence type="ECO:0000256" key="2">
    <source>
        <dbReference type="ARBA" id="ARBA00022598"/>
    </source>
</evidence>
<dbReference type="EMBL" id="BAAAUT010000040">
    <property type="protein sequence ID" value="GAA3150292.1"/>
    <property type="molecule type" value="Genomic_DNA"/>
</dbReference>
<gene>
    <name evidence="6" type="ORF">GCM10010466_46780</name>
</gene>
<dbReference type="SUPFAM" id="SSF56801">
    <property type="entry name" value="Acetyl-CoA synthetase-like"/>
    <property type="match status" value="1"/>
</dbReference>
<comment type="caution">
    <text evidence="6">The sequence shown here is derived from an EMBL/GenBank/DDBJ whole genome shotgun (WGS) entry which is preliminary data.</text>
</comment>
<evidence type="ECO:0000256" key="3">
    <source>
        <dbReference type="SAM" id="MobiDB-lite"/>
    </source>
</evidence>
<dbReference type="InterPro" id="IPR025110">
    <property type="entry name" value="AMP-bd_C"/>
</dbReference>
<dbReference type="PANTHER" id="PTHR43201:SF5">
    <property type="entry name" value="MEDIUM-CHAIN ACYL-COA LIGASE ACSF2, MITOCHONDRIAL"/>
    <property type="match status" value="1"/>
</dbReference>
<proteinExistence type="inferred from homology"/>
<dbReference type="Pfam" id="PF00501">
    <property type="entry name" value="AMP-binding"/>
    <property type="match status" value="1"/>
</dbReference>
<evidence type="ECO:0000259" key="4">
    <source>
        <dbReference type="Pfam" id="PF00501"/>
    </source>
</evidence>
<dbReference type="InterPro" id="IPR020845">
    <property type="entry name" value="AMP-binding_CS"/>
</dbReference>
<reference evidence="7" key="1">
    <citation type="journal article" date="2019" name="Int. J. Syst. Evol. Microbiol.">
        <title>The Global Catalogue of Microorganisms (GCM) 10K type strain sequencing project: providing services to taxonomists for standard genome sequencing and annotation.</title>
        <authorList>
            <consortium name="The Broad Institute Genomics Platform"/>
            <consortium name="The Broad Institute Genome Sequencing Center for Infectious Disease"/>
            <person name="Wu L."/>
            <person name="Ma J."/>
        </authorList>
    </citation>
    <scope>NUCLEOTIDE SEQUENCE [LARGE SCALE GENOMIC DNA]</scope>
    <source>
        <strain evidence="7">JCM 9373</strain>
    </source>
</reference>
<keyword evidence="2 6" id="KW-0436">Ligase</keyword>